<accession>A0A6A8GJT8</accession>
<evidence type="ECO:0000256" key="6">
    <source>
        <dbReference type="ARBA" id="ARBA00022989"/>
    </source>
</evidence>
<evidence type="ECO:0000256" key="1">
    <source>
        <dbReference type="ARBA" id="ARBA00004651"/>
    </source>
</evidence>
<feature type="transmembrane region" description="Helical" evidence="9">
    <location>
        <begin position="259"/>
        <end position="278"/>
    </location>
</feature>
<feature type="transmembrane region" description="Helical" evidence="9">
    <location>
        <begin position="317"/>
        <end position="336"/>
    </location>
</feature>
<dbReference type="Pfam" id="PF13231">
    <property type="entry name" value="PMT_2"/>
    <property type="match status" value="1"/>
</dbReference>
<keyword evidence="5 9" id="KW-0812">Transmembrane</keyword>
<protein>
    <recommendedName>
        <fullName evidence="10">Glycosyltransferase RgtA/B/C/D-like domain-containing protein</fullName>
    </recommendedName>
</protein>
<dbReference type="InterPro" id="IPR050297">
    <property type="entry name" value="LipidA_mod_glycosyltrf_83"/>
</dbReference>
<gene>
    <name evidence="11" type="ORF">GJR96_17150</name>
</gene>
<evidence type="ECO:0000313" key="12">
    <source>
        <dbReference type="Proteomes" id="UP000439022"/>
    </source>
</evidence>
<feature type="transmembrane region" description="Helical" evidence="9">
    <location>
        <begin position="195"/>
        <end position="213"/>
    </location>
</feature>
<sequence>MRDGSPNTSRPERTEHVGSVPTASAGTDRQVSAGLGPAPTDHNRSVAAEVRGLGRDSHAWFGLALLAGLVVSVTYVSTHPYPAYGAGLYLEIAEQIRTDGYALPTTIPYYAGGIPFAYPPLQFYVVALLTDLGVSGLTVSRMLPAVVTILYLVPYYGIATRLLPTRRQAGFATLVLAVTPPVLQWHLSAGGIVRASAFFLALCGIYAGTRVFIDSEWRWVGFGTICFALTILSHPVYTVFFGLSWLILYAAFDRSVRGLVGGAVVAVGGLVVASPWWMQVVSHHGVQVFTGAAGSHSGIAGGLGRLLDQFVYPFDPTVVTVFFVASFVSALVLVHREKYVLPTWLFLSAYVLGKERFQFVAGAMMISTVFFAIAVPRLAETLRGTFDTRQTMAATFALVLVCAFSLGGFYAGSELGSAHHGSPSLPPFFDDDDRRAMEWAANHTDGNATFVVLSDAAEWFPHYTKRQILVGPWGVEWVSPERYYDQLAAFKDGSTCENESCLTDSMASVGASPEYLYVPVGTYTVRGLEADGTRELRASLAESNRYRRVYGNRGVVIYRIVHSENSTAD</sequence>
<dbReference type="Proteomes" id="UP000439022">
    <property type="component" value="Unassembled WGS sequence"/>
</dbReference>
<dbReference type="PANTHER" id="PTHR33908">
    <property type="entry name" value="MANNOSYLTRANSFERASE YKCB-RELATED"/>
    <property type="match status" value="1"/>
</dbReference>
<keyword evidence="4" id="KW-0808">Transferase</keyword>
<evidence type="ECO:0000256" key="4">
    <source>
        <dbReference type="ARBA" id="ARBA00022679"/>
    </source>
</evidence>
<feature type="transmembrane region" description="Helical" evidence="9">
    <location>
        <begin position="357"/>
        <end position="379"/>
    </location>
</feature>
<keyword evidence="7 9" id="KW-0472">Membrane</keyword>
<dbReference type="EMBL" id="WKJO01000003">
    <property type="protein sequence ID" value="MRX23674.1"/>
    <property type="molecule type" value="Genomic_DNA"/>
</dbReference>
<feature type="transmembrane region" description="Helical" evidence="9">
    <location>
        <begin position="219"/>
        <end position="252"/>
    </location>
</feature>
<feature type="domain" description="Glycosyltransferase RgtA/B/C/D-like" evidence="10">
    <location>
        <begin position="119"/>
        <end position="278"/>
    </location>
</feature>
<dbReference type="GO" id="GO:0005886">
    <property type="term" value="C:plasma membrane"/>
    <property type="evidence" value="ECO:0007669"/>
    <property type="project" value="UniProtKB-SubCell"/>
</dbReference>
<comment type="subcellular location">
    <subcellularLocation>
        <location evidence="1">Cell membrane</location>
        <topology evidence="1">Multi-pass membrane protein</topology>
    </subcellularLocation>
</comment>
<feature type="transmembrane region" description="Helical" evidence="9">
    <location>
        <begin position="107"/>
        <end position="130"/>
    </location>
</feature>
<organism evidence="11 12">
    <name type="scientific">Haloferax litoreum</name>
    <dbReference type="NCBI Taxonomy" id="2666140"/>
    <lineage>
        <taxon>Archaea</taxon>
        <taxon>Methanobacteriati</taxon>
        <taxon>Methanobacteriota</taxon>
        <taxon>Stenosarchaea group</taxon>
        <taxon>Halobacteria</taxon>
        <taxon>Halobacteriales</taxon>
        <taxon>Haloferacaceae</taxon>
        <taxon>Haloferax</taxon>
    </lineage>
</organism>
<evidence type="ECO:0000256" key="3">
    <source>
        <dbReference type="ARBA" id="ARBA00022676"/>
    </source>
</evidence>
<keyword evidence="6 9" id="KW-1133">Transmembrane helix</keyword>
<evidence type="ECO:0000313" key="11">
    <source>
        <dbReference type="EMBL" id="MRX23674.1"/>
    </source>
</evidence>
<comment type="caution">
    <text evidence="11">The sequence shown here is derived from an EMBL/GenBank/DDBJ whole genome shotgun (WGS) entry which is preliminary data.</text>
</comment>
<dbReference type="AlphaFoldDB" id="A0A6A8GJT8"/>
<proteinExistence type="predicted"/>
<keyword evidence="3" id="KW-0328">Glycosyltransferase</keyword>
<keyword evidence="2" id="KW-1003">Cell membrane</keyword>
<dbReference type="GO" id="GO:0016763">
    <property type="term" value="F:pentosyltransferase activity"/>
    <property type="evidence" value="ECO:0007669"/>
    <property type="project" value="TreeGrafter"/>
</dbReference>
<evidence type="ECO:0000256" key="8">
    <source>
        <dbReference type="SAM" id="MobiDB-lite"/>
    </source>
</evidence>
<name>A0A6A8GJT8_9EURY</name>
<feature type="region of interest" description="Disordered" evidence="8">
    <location>
        <begin position="1"/>
        <end position="42"/>
    </location>
</feature>
<evidence type="ECO:0000259" key="10">
    <source>
        <dbReference type="Pfam" id="PF13231"/>
    </source>
</evidence>
<feature type="transmembrane region" description="Helical" evidence="9">
    <location>
        <begin position="59"/>
        <end position="78"/>
    </location>
</feature>
<feature type="compositionally biased region" description="Polar residues" evidence="8">
    <location>
        <begin position="21"/>
        <end position="30"/>
    </location>
</feature>
<dbReference type="PANTHER" id="PTHR33908:SF11">
    <property type="entry name" value="MEMBRANE PROTEIN"/>
    <property type="match status" value="1"/>
</dbReference>
<dbReference type="RefSeq" id="WP_151164742.1">
    <property type="nucleotide sequence ID" value="NZ_WKJO01000003.1"/>
</dbReference>
<dbReference type="GO" id="GO:0008610">
    <property type="term" value="P:lipid biosynthetic process"/>
    <property type="evidence" value="ECO:0007669"/>
    <property type="project" value="UniProtKB-ARBA"/>
</dbReference>
<feature type="transmembrane region" description="Helical" evidence="9">
    <location>
        <begin position="391"/>
        <end position="411"/>
    </location>
</feature>
<evidence type="ECO:0000256" key="9">
    <source>
        <dbReference type="SAM" id="Phobius"/>
    </source>
</evidence>
<evidence type="ECO:0000256" key="7">
    <source>
        <dbReference type="ARBA" id="ARBA00023136"/>
    </source>
</evidence>
<reference evidence="11 12" key="1">
    <citation type="submission" date="2019-11" db="EMBL/GenBank/DDBJ databases">
        <title>Whole genome sequence of Haloferax sp. MBLA0076.</title>
        <authorList>
            <person name="Seo M.-J."/>
            <person name="Cho E.-S."/>
        </authorList>
    </citation>
    <scope>NUCLEOTIDE SEQUENCE [LARGE SCALE GENOMIC DNA]</scope>
    <source>
        <strain evidence="11 12">MBLA0076</strain>
    </source>
</reference>
<feature type="transmembrane region" description="Helical" evidence="9">
    <location>
        <begin position="142"/>
        <end position="163"/>
    </location>
</feature>
<dbReference type="InterPro" id="IPR038731">
    <property type="entry name" value="RgtA/B/C-like"/>
</dbReference>
<keyword evidence="12" id="KW-1185">Reference proteome</keyword>
<evidence type="ECO:0000256" key="5">
    <source>
        <dbReference type="ARBA" id="ARBA00022692"/>
    </source>
</evidence>
<evidence type="ECO:0000256" key="2">
    <source>
        <dbReference type="ARBA" id="ARBA00022475"/>
    </source>
</evidence>